<evidence type="ECO:0000256" key="2">
    <source>
        <dbReference type="ARBA" id="ARBA00007809"/>
    </source>
</evidence>
<comment type="function">
    <text evidence="10">Mediates both low-affinity uptake and efflux of sugar across the plasma membrane.</text>
</comment>
<dbReference type="GO" id="GO:0051119">
    <property type="term" value="F:sugar transmembrane transporter activity"/>
    <property type="evidence" value="ECO:0007669"/>
    <property type="project" value="InterPro"/>
</dbReference>
<keyword evidence="5" id="KW-0762">Sugar transport</keyword>
<dbReference type="Proteomes" id="UP000734854">
    <property type="component" value="Unassembled WGS sequence"/>
</dbReference>
<evidence type="ECO:0000256" key="5">
    <source>
        <dbReference type="ARBA" id="ARBA00022597"/>
    </source>
</evidence>
<evidence type="ECO:0000256" key="6">
    <source>
        <dbReference type="ARBA" id="ARBA00022692"/>
    </source>
</evidence>
<evidence type="ECO:0000256" key="7">
    <source>
        <dbReference type="ARBA" id="ARBA00022737"/>
    </source>
</evidence>
<keyword evidence="3" id="KW-0813">Transport</keyword>
<evidence type="ECO:0000256" key="9">
    <source>
        <dbReference type="ARBA" id="ARBA00023136"/>
    </source>
</evidence>
<evidence type="ECO:0000313" key="12">
    <source>
        <dbReference type="EMBL" id="KAG6477329.1"/>
    </source>
</evidence>
<dbReference type="FunFam" id="1.20.1280.290:FF:000001">
    <property type="entry name" value="Bidirectional sugar transporter SWEET"/>
    <property type="match status" value="1"/>
</dbReference>
<name>A0A8J5K7U0_ZINOF</name>
<comment type="caution">
    <text evidence="12">The sequence shown here is derived from an EMBL/GenBank/DDBJ whole genome shotgun (WGS) entry which is preliminary data.</text>
</comment>
<keyword evidence="8 11" id="KW-1133">Transmembrane helix</keyword>
<dbReference type="FunFam" id="1.20.1280.290:FF:000003">
    <property type="entry name" value="Bidirectional sugar transporter SWEET"/>
    <property type="match status" value="1"/>
</dbReference>
<reference evidence="12 13" key="1">
    <citation type="submission" date="2020-08" db="EMBL/GenBank/DDBJ databases">
        <title>Plant Genome Project.</title>
        <authorList>
            <person name="Zhang R.-G."/>
        </authorList>
    </citation>
    <scope>NUCLEOTIDE SEQUENCE [LARGE SCALE GENOMIC DNA]</scope>
    <source>
        <tissue evidence="12">Rhizome</tissue>
    </source>
</reference>
<protein>
    <recommendedName>
        <fullName evidence="14">Bidirectional sugar transporter SWEET</fullName>
    </recommendedName>
</protein>
<feature type="transmembrane region" description="Helical" evidence="11">
    <location>
        <begin position="394"/>
        <end position="411"/>
    </location>
</feature>
<feature type="transmembrane region" description="Helical" evidence="11">
    <location>
        <begin position="358"/>
        <end position="382"/>
    </location>
</feature>
<dbReference type="InterPro" id="IPR047664">
    <property type="entry name" value="SWEET"/>
</dbReference>
<dbReference type="InterPro" id="IPR004316">
    <property type="entry name" value="SWEET_rpt"/>
</dbReference>
<gene>
    <name evidence="12" type="ORF">ZIOFF_066582</name>
</gene>
<dbReference type="Pfam" id="PF03083">
    <property type="entry name" value="MtN3_slv"/>
    <property type="match status" value="2"/>
</dbReference>
<keyword evidence="13" id="KW-1185">Reference proteome</keyword>
<keyword evidence="7" id="KW-0677">Repeat</keyword>
<feature type="transmembrane region" description="Helical" evidence="11">
    <location>
        <begin position="447"/>
        <end position="468"/>
    </location>
</feature>
<comment type="similarity">
    <text evidence="2">Belongs to the SWEET sugar transporter family.</text>
</comment>
<feature type="transmembrane region" description="Helical" evidence="11">
    <location>
        <begin position="480"/>
        <end position="504"/>
    </location>
</feature>
<keyword evidence="6 11" id="KW-0812">Transmembrane</keyword>
<evidence type="ECO:0000256" key="11">
    <source>
        <dbReference type="SAM" id="Phobius"/>
    </source>
</evidence>
<feature type="transmembrane region" description="Helical" evidence="11">
    <location>
        <begin position="511"/>
        <end position="533"/>
    </location>
</feature>
<evidence type="ECO:0000256" key="8">
    <source>
        <dbReference type="ARBA" id="ARBA00022989"/>
    </source>
</evidence>
<dbReference type="PANTHER" id="PTHR10791">
    <property type="entry name" value="RAG1-ACTIVATING PROTEIN 1"/>
    <property type="match status" value="1"/>
</dbReference>
<evidence type="ECO:0000256" key="4">
    <source>
        <dbReference type="ARBA" id="ARBA00022475"/>
    </source>
</evidence>
<comment type="subcellular location">
    <subcellularLocation>
        <location evidence="1">Cell membrane</location>
        <topology evidence="1">Multi-pass membrane protein</topology>
    </subcellularLocation>
</comment>
<organism evidence="12 13">
    <name type="scientific">Zingiber officinale</name>
    <name type="common">Ginger</name>
    <name type="synonym">Amomum zingiber</name>
    <dbReference type="NCBI Taxonomy" id="94328"/>
    <lineage>
        <taxon>Eukaryota</taxon>
        <taxon>Viridiplantae</taxon>
        <taxon>Streptophyta</taxon>
        <taxon>Embryophyta</taxon>
        <taxon>Tracheophyta</taxon>
        <taxon>Spermatophyta</taxon>
        <taxon>Magnoliopsida</taxon>
        <taxon>Liliopsida</taxon>
        <taxon>Zingiberales</taxon>
        <taxon>Zingiberaceae</taxon>
        <taxon>Zingiber</taxon>
    </lineage>
</organism>
<proteinExistence type="inferred from homology"/>
<feature type="transmembrane region" description="Helical" evidence="11">
    <location>
        <begin position="539"/>
        <end position="560"/>
    </location>
</feature>
<evidence type="ECO:0000313" key="13">
    <source>
        <dbReference type="Proteomes" id="UP000734854"/>
    </source>
</evidence>
<dbReference type="EMBL" id="JACMSC010000018">
    <property type="protein sequence ID" value="KAG6477329.1"/>
    <property type="molecule type" value="Genomic_DNA"/>
</dbReference>
<evidence type="ECO:0000256" key="1">
    <source>
        <dbReference type="ARBA" id="ARBA00004651"/>
    </source>
</evidence>
<dbReference type="Gene3D" id="1.20.1280.290">
    <property type="match status" value="2"/>
</dbReference>
<feature type="transmembrane region" description="Helical" evidence="11">
    <location>
        <begin position="417"/>
        <end position="440"/>
    </location>
</feature>
<dbReference type="AlphaFoldDB" id="A0A8J5K7U0"/>
<dbReference type="GO" id="GO:0005886">
    <property type="term" value="C:plasma membrane"/>
    <property type="evidence" value="ECO:0007669"/>
    <property type="project" value="UniProtKB-SubCell"/>
</dbReference>
<dbReference type="PANTHER" id="PTHR10791:SF37">
    <property type="entry name" value="OS09G0508250 PROTEIN"/>
    <property type="match status" value="1"/>
</dbReference>
<evidence type="ECO:0000256" key="10">
    <source>
        <dbReference type="ARBA" id="ARBA00037238"/>
    </source>
</evidence>
<keyword evidence="9 11" id="KW-0472">Membrane</keyword>
<keyword evidence="4" id="KW-1003">Cell membrane</keyword>
<accession>A0A8J5K7U0</accession>
<evidence type="ECO:0008006" key="14">
    <source>
        <dbReference type="Google" id="ProtNLM"/>
    </source>
</evidence>
<sequence length="630" mass="69546">MIDNTSSKMVIEKGICRAVTHLDGDQVGLFDTLLACKMVAAPFKLCTKGSVANVASSSASCTSSIISMARTCLSASSTIAVMECVSHPHELGLPVISNMVIRGRRLCSMQICHSLFAYSISRPFANTFPQMKLKIMLVITAPLLNRIASHRFEFDKAPICMRPNGSWAYTLTLINGHKHDPFDGQVLSLSVRAFGTPLARIQKGMQSKSTVGHDLATPMKAPVETSCIKNGSQSGGQRSLPFQCSSSLNQASRTPSFSGFLYEFGPSAEQQFAKNIPLLSTSRIEQDFYGSLSLKVDDSDKSCPTSHRACNIYSTGLSYKRTFLLSFKVAVVRKIHFFFFDRQIKAMAGLSLQHPLPFAFGILGNIISFMVFLAPIPTFYRIYRKKSTEGFHSVPYVVSLFSCMLWIYYAFVKTDSLLLITINSFGLFIETTYITIYLIYAPKKARVFCIQIFLLLDVLGFAGIVLLTQLLTSGSKRVVLLGWICVGFSVSVFAAPLSVIRVVIRTKSVEFMPFFLSFFLTLSAIAWFGYGLFTKDIYVQLPNVLGFLFGVAQMLLYVVYKKKKNVVVEPTVPEHIVKIMELTAAPPSELLQSTALCNLKKVDENTEGGLDKAKGPIGEGFEIIPIITVS</sequence>
<evidence type="ECO:0000256" key="3">
    <source>
        <dbReference type="ARBA" id="ARBA00022448"/>
    </source>
</evidence>